<proteinExistence type="predicted"/>
<evidence type="ECO:0000313" key="4">
    <source>
        <dbReference type="MGI" id="MGI:2443939"/>
    </source>
</evidence>
<sequence length="43" mass="4865">MADLSFSDGDPTVRTLLRRVLETADSRTPMRRRSTRIKQGSSV</sequence>
<dbReference type="Proteomes" id="UP000000589">
    <property type="component" value="Chromosome 8"/>
</dbReference>
<evidence type="ECO:0000313" key="5">
    <source>
        <dbReference type="Proteomes" id="UP000000589"/>
    </source>
</evidence>
<dbReference type="VEuPathDB" id="HostDB:ENSMUSG00000036672"/>
<keyword evidence="5" id="KW-1185">Reference proteome</keyword>
<feature type="domain" description="Centromere kinetochore component CENP-T N-terminal" evidence="2">
    <location>
        <begin position="1"/>
        <end position="38"/>
    </location>
</feature>
<dbReference type="Antibodypedia" id="29639">
    <property type="antibodies" value="97 antibodies from 23 providers"/>
</dbReference>
<dbReference type="Ensembl" id="ENSMUST00000212552.2">
    <property type="protein sequence ID" value="ENSMUSP00000148727.2"/>
    <property type="gene ID" value="ENSMUSG00000036672.6"/>
</dbReference>
<reference evidence="3 5" key="2">
    <citation type="journal article" date="2011" name="PLoS Biol.">
        <title>Modernizing reference genome assemblies.</title>
        <authorList>
            <person name="Church D.M."/>
            <person name="Schneider V.A."/>
            <person name="Graves T."/>
            <person name="Auger K."/>
            <person name="Cunningham F."/>
            <person name="Bouk N."/>
            <person name="Chen H.C."/>
            <person name="Agarwala R."/>
            <person name="McLaren W.M."/>
            <person name="Ritchie G.R."/>
            <person name="Albracht D."/>
            <person name="Kremitzki M."/>
            <person name="Rock S."/>
            <person name="Kotkiewicz H."/>
            <person name="Kremitzki C."/>
            <person name="Wollam A."/>
            <person name="Trani L."/>
            <person name="Fulton L."/>
            <person name="Fulton R."/>
            <person name="Matthews L."/>
            <person name="Whitehead S."/>
            <person name="Chow W."/>
            <person name="Torrance J."/>
            <person name="Dunn M."/>
            <person name="Harden G."/>
            <person name="Threadgold G."/>
            <person name="Wood J."/>
            <person name="Collins J."/>
            <person name="Heath P."/>
            <person name="Griffiths G."/>
            <person name="Pelan S."/>
            <person name="Grafham D."/>
            <person name="Eichler E.E."/>
            <person name="Weinstock G."/>
            <person name="Mardis E.R."/>
            <person name="Wilson R.K."/>
            <person name="Howe K."/>
            <person name="Flicek P."/>
            <person name="Hubbard T."/>
        </authorList>
    </citation>
    <scope>NUCLEOTIDE SEQUENCE [LARGE SCALE GENOMIC DNA]</scope>
    <source>
        <strain evidence="3 5">C57BL/6J</strain>
    </source>
</reference>
<accession>A0A1D5RMD0</accession>
<gene>
    <name evidence="3 4" type="primary">Cenpt</name>
</gene>
<organism evidence="3 5">
    <name type="scientific">Mus musculus</name>
    <name type="common">Mouse</name>
    <dbReference type="NCBI Taxonomy" id="10090"/>
    <lineage>
        <taxon>Eukaryota</taxon>
        <taxon>Metazoa</taxon>
        <taxon>Chordata</taxon>
        <taxon>Craniata</taxon>
        <taxon>Vertebrata</taxon>
        <taxon>Euteleostomi</taxon>
        <taxon>Mammalia</taxon>
        <taxon>Eutheria</taxon>
        <taxon>Euarchontoglires</taxon>
        <taxon>Glires</taxon>
        <taxon>Rodentia</taxon>
        <taxon>Myomorpha</taxon>
        <taxon>Muroidea</taxon>
        <taxon>Muridae</taxon>
        <taxon>Murinae</taxon>
        <taxon>Mus</taxon>
        <taxon>Mus</taxon>
    </lineage>
</organism>
<dbReference type="InterPro" id="IPR032373">
    <property type="entry name" value="CENP-T_N"/>
</dbReference>
<dbReference type="Bgee" id="ENSMUSG00000036672">
    <property type="expression patterns" value="Expressed in yolk sac and 230 other cell types or tissues"/>
</dbReference>
<dbReference type="GeneTree" id="ENSGT00390000003044"/>
<name>A0A1D5RMD0_MOUSE</name>
<protein>
    <submittedName>
        <fullName evidence="3">Centromere protein T</fullName>
    </submittedName>
</protein>
<dbReference type="AlphaFoldDB" id="A0A1D5RMD0"/>
<evidence type="ECO:0000256" key="1">
    <source>
        <dbReference type="SAM" id="MobiDB-lite"/>
    </source>
</evidence>
<evidence type="ECO:0000259" key="2">
    <source>
        <dbReference type="Pfam" id="PF16171"/>
    </source>
</evidence>
<evidence type="ECO:0000313" key="3">
    <source>
        <dbReference type="Ensembl" id="ENSMUSP00000148727.2"/>
    </source>
</evidence>
<dbReference type="Pfam" id="PF16171">
    <property type="entry name" value="CENP-T_N"/>
    <property type="match status" value="1"/>
</dbReference>
<reference evidence="3" key="4">
    <citation type="submission" date="2025-09" db="UniProtKB">
        <authorList>
            <consortium name="Ensembl"/>
        </authorList>
    </citation>
    <scope>IDENTIFICATION</scope>
    <source>
        <strain evidence="3">C57BL/6J</strain>
    </source>
</reference>
<feature type="region of interest" description="Disordered" evidence="1">
    <location>
        <begin position="20"/>
        <end position="43"/>
    </location>
</feature>
<dbReference type="ExpressionAtlas" id="A0A1D5RMD0">
    <property type="expression patterns" value="baseline and differential"/>
</dbReference>
<dbReference type="SMR" id="A0A1D5RMD0"/>
<dbReference type="AGR" id="MGI:2443939"/>
<reference evidence="3 5" key="1">
    <citation type="journal article" date="2009" name="PLoS Biol.">
        <title>Lineage-specific biology revealed by a finished genome assembly of the mouse.</title>
        <authorList>
            <consortium name="Mouse Genome Sequencing Consortium"/>
            <person name="Church D.M."/>
            <person name="Goodstadt L."/>
            <person name="Hillier L.W."/>
            <person name="Zody M.C."/>
            <person name="Goldstein S."/>
            <person name="She X."/>
            <person name="Bult C.J."/>
            <person name="Agarwala R."/>
            <person name="Cherry J.L."/>
            <person name="DiCuccio M."/>
            <person name="Hlavina W."/>
            <person name="Kapustin Y."/>
            <person name="Meric P."/>
            <person name="Maglott D."/>
            <person name="Birtle Z."/>
            <person name="Marques A.C."/>
            <person name="Graves T."/>
            <person name="Zhou S."/>
            <person name="Teague B."/>
            <person name="Potamousis K."/>
            <person name="Churas C."/>
            <person name="Place M."/>
            <person name="Herschleb J."/>
            <person name="Runnheim R."/>
            <person name="Forrest D."/>
            <person name="Amos-Landgraf J."/>
            <person name="Schwartz D.C."/>
            <person name="Cheng Z."/>
            <person name="Lindblad-Toh K."/>
            <person name="Eichler E.E."/>
            <person name="Ponting C.P."/>
        </authorList>
    </citation>
    <scope>NUCLEOTIDE SEQUENCE [LARGE SCALE GENOMIC DNA]</scope>
    <source>
        <strain evidence="3 5">C57BL/6J</strain>
    </source>
</reference>
<dbReference type="MGI" id="MGI:2443939">
    <property type="gene designation" value="Cenpt"/>
</dbReference>
<reference evidence="3" key="3">
    <citation type="submission" date="2025-08" db="UniProtKB">
        <authorList>
            <consortium name="Ensembl"/>
        </authorList>
    </citation>
    <scope>IDENTIFICATION</scope>
    <source>
        <strain evidence="3">C57BL/6J</strain>
    </source>
</reference>